<dbReference type="InterPro" id="IPR036955">
    <property type="entry name" value="AP2/ERF_dom_sf"/>
</dbReference>
<dbReference type="STRING" id="3880.G7K4J8"/>
<dbReference type="GO" id="GO:0003677">
    <property type="term" value="F:DNA binding"/>
    <property type="evidence" value="ECO:0007669"/>
    <property type="project" value="UniProtKB-KW"/>
</dbReference>
<evidence type="ECO:0000313" key="8">
    <source>
        <dbReference type="EnsemblPlants" id="AET00714"/>
    </source>
</evidence>
<evidence type="ECO:0000256" key="5">
    <source>
        <dbReference type="ARBA" id="ARBA00023242"/>
    </source>
</evidence>
<keyword evidence="4" id="KW-0804">Transcription</keyword>
<dbReference type="PANTHER" id="PTHR31194">
    <property type="entry name" value="SHN SHINE , DNA BINDING / TRANSCRIPTION FACTOR"/>
    <property type="match status" value="1"/>
</dbReference>
<dbReference type="PaxDb" id="3880-AET00714"/>
<protein>
    <submittedName>
        <fullName evidence="7">AP2 domain class transcription factor</fullName>
    </submittedName>
</protein>
<accession>G7K4J8</accession>
<organism evidence="7 9">
    <name type="scientific">Medicago truncatula</name>
    <name type="common">Barrel medic</name>
    <name type="synonym">Medicago tribuloides</name>
    <dbReference type="NCBI Taxonomy" id="3880"/>
    <lineage>
        <taxon>Eukaryota</taxon>
        <taxon>Viridiplantae</taxon>
        <taxon>Streptophyta</taxon>
        <taxon>Embryophyta</taxon>
        <taxon>Tracheophyta</taxon>
        <taxon>Spermatophyta</taxon>
        <taxon>Magnoliopsida</taxon>
        <taxon>eudicotyledons</taxon>
        <taxon>Gunneridae</taxon>
        <taxon>Pentapetalae</taxon>
        <taxon>rosids</taxon>
        <taxon>fabids</taxon>
        <taxon>Fabales</taxon>
        <taxon>Fabaceae</taxon>
        <taxon>Papilionoideae</taxon>
        <taxon>50 kb inversion clade</taxon>
        <taxon>NPAAA clade</taxon>
        <taxon>Hologalegina</taxon>
        <taxon>IRL clade</taxon>
        <taxon>Trifolieae</taxon>
        <taxon>Medicago</taxon>
    </lineage>
</organism>
<evidence type="ECO:0000256" key="2">
    <source>
        <dbReference type="ARBA" id="ARBA00023015"/>
    </source>
</evidence>
<evidence type="ECO:0000256" key="4">
    <source>
        <dbReference type="ARBA" id="ARBA00023163"/>
    </source>
</evidence>
<dbReference type="HOGENOM" id="CLU_2310254_0_0_1"/>
<accession>A0A0C3XUM5</accession>
<dbReference type="AlphaFoldDB" id="G7K4J8"/>
<evidence type="ECO:0000313" key="7">
    <source>
        <dbReference type="EMBL" id="AET00714.2"/>
    </source>
</evidence>
<dbReference type="Gene3D" id="3.30.730.10">
    <property type="entry name" value="AP2/ERF domain"/>
    <property type="match status" value="1"/>
</dbReference>
<dbReference type="EMBL" id="CM001221">
    <property type="protein sequence ID" value="AET00714.2"/>
    <property type="molecule type" value="Genomic_DNA"/>
</dbReference>
<dbReference type="EnsemblPlants" id="AET00714">
    <property type="protein sequence ID" value="AET00714"/>
    <property type="gene ID" value="MTR_5g095100"/>
</dbReference>
<dbReference type="InterPro" id="IPR001471">
    <property type="entry name" value="AP2/ERF_dom"/>
</dbReference>
<comment type="subcellular location">
    <subcellularLocation>
        <location evidence="1">Nucleus</location>
    </subcellularLocation>
</comment>
<evidence type="ECO:0000256" key="1">
    <source>
        <dbReference type="ARBA" id="ARBA00004123"/>
    </source>
</evidence>
<reference evidence="8" key="3">
    <citation type="submission" date="2015-04" db="UniProtKB">
        <authorList>
            <consortium name="EnsemblPlants"/>
        </authorList>
    </citation>
    <scope>IDENTIFICATION</scope>
    <source>
        <strain evidence="8">cv. Jemalong A17</strain>
    </source>
</reference>
<dbReference type="Proteomes" id="UP000002051">
    <property type="component" value="Chromosome 5"/>
</dbReference>
<reference evidence="7 9" key="2">
    <citation type="journal article" date="2014" name="BMC Genomics">
        <title>An improved genome release (version Mt4.0) for the model legume Medicago truncatula.</title>
        <authorList>
            <person name="Tang H."/>
            <person name="Krishnakumar V."/>
            <person name="Bidwell S."/>
            <person name="Rosen B."/>
            <person name="Chan A."/>
            <person name="Zhou S."/>
            <person name="Gentzbittel L."/>
            <person name="Childs K.L."/>
            <person name="Yandell M."/>
            <person name="Gundlach H."/>
            <person name="Mayer K.F."/>
            <person name="Schwartz D.C."/>
            <person name="Town C.D."/>
        </authorList>
    </citation>
    <scope>GENOME REANNOTATION</scope>
    <source>
        <strain evidence="8 9">cv. Jemalong A17</strain>
    </source>
</reference>
<dbReference type="SUPFAM" id="SSF54171">
    <property type="entry name" value="DNA-binding domain"/>
    <property type="match status" value="1"/>
</dbReference>
<dbReference type="SMART" id="SM00380">
    <property type="entry name" value="AP2"/>
    <property type="match status" value="1"/>
</dbReference>
<sequence>MVKKTSINKNKKIEASCKKDDSSLNSKDEVARKLYVKDINPNKTPTSKFKGVWLRQWGRYSAENCDPFEKTRKWLGNFDDDIEAAIAYSKKKDEFAERKL</sequence>
<evidence type="ECO:0000313" key="9">
    <source>
        <dbReference type="Proteomes" id="UP000002051"/>
    </source>
</evidence>
<dbReference type="GO" id="GO:0003700">
    <property type="term" value="F:DNA-binding transcription factor activity"/>
    <property type="evidence" value="ECO:0007669"/>
    <property type="project" value="InterPro"/>
</dbReference>
<proteinExistence type="predicted"/>
<keyword evidence="2" id="KW-0805">Transcription regulation</keyword>
<keyword evidence="3" id="KW-0238">DNA-binding</keyword>
<dbReference type="GO" id="GO:0005634">
    <property type="term" value="C:nucleus"/>
    <property type="evidence" value="ECO:0007669"/>
    <property type="project" value="UniProtKB-SubCell"/>
</dbReference>
<dbReference type="InterPro" id="IPR050913">
    <property type="entry name" value="AP2/ERF_ERF"/>
</dbReference>
<feature type="domain" description="AP2/ERF" evidence="6">
    <location>
        <begin position="48"/>
        <end position="100"/>
    </location>
</feature>
<reference evidence="7 9" key="1">
    <citation type="journal article" date="2011" name="Nature">
        <title>The Medicago genome provides insight into the evolution of rhizobial symbioses.</title>
        <authorList>
            <person name="Young N.D."/>
            <person name="Debelle F."/>
            <person name="Oldroyd G.E."/>
            <person name="Geurts R."/>
            <person name="Cannon S.B."/>
            <person name="Udvardi M.K."/>
            <person name="Benedito V.A."/>
            <person name="Mayer K.F."/>
            <person name="Gouzy J."/>
            <person name="Schoof H."/>
            <person name="Van de Peer Y."/>
            <person name="Proost S."/>
            <person name="Cook D.R."/>
            <person name="Meyers B.C."/>
            <person name="Spannagl M."/>
            <person name="Cheung F."/>
            <person name="De Mita S."/>
            <person name="Krishnakumar V."/>
            <person name="Gundlach H."/>
            <person name="Zhou S."/>
            <person name="Mudge J."/>
            <person name="Bharti A.K."/>
            <person name="Murray J.D."/>
            <person name="Naoumkina M.A."/>
            <person name="Rosen B."/>
            <person name="Silverstein K.A."/>
            <person name="Tang H."/>
            <person name="Rombauts S."/>
            <person name="Zhao P.X."/>
            <person name="Zhou P."/>
            <person name="Barbe V."/>
            <person name="Bardou P."/>
            <person name="Bechner M."/>
            <person name="Bellec A."/>
            <person name="Berger A."/>
            <person name="Berges H."/>
            <person name="Bidwell S."/>
            <person name="Bisseling T."/>
            <person name="Choisne N."/>
            <person name="Couloux A."/>
            <person name="Denny R."/>
            <person name="Deshpande S."/>
            <person name="Dai X."/>
            <person name="Doyle J.J."/>
            <person name="Dudez A.M."/>
            <person name="Farmer A.D."/>
            <person name="Fouteau S."/>
            <person name="Franken C."/>
            <person name="Gibelin C."/>
            <person name="Gish J."/>
            <person name="Goldstein S."/>
            <person name="Gonzalez A.J."/>
            <person name="Green P.J."/>
            <person name="Hallab A."/>
            <person name="Hartog M."/>
            <person name="Hua A."/>
            <person name="Humphray S.J."/>
            <person name="Jeong D.H."/>
            <person name="Jing Y."/>
            <person name="Jocker A."/>
            <person name="Kenton S.M."/>
            <person name="Kim D.J."/>
            <person name="Klee K."/>
            <person name="Lai H."/>
            <person name="Lang C."/>
            <person name="Lin S."/>
            <person name="Macmil S.L."/>
            <person name="Magdelenat G."/>
            <person name="Matthews L."/>
            <person name="McCorrison J."/>
            <person name="Monaghan E.L."/>
            <person name="Mun J.H."/>
            <person name="Najar F.Z."/>
            <person name="Nicholson C."/>
            <person name="Noirot C."/>
            <person name="O'Bleness M."/>
            <person name="Paule C.R."/>
            <person name="Poulain J."/>
            <person name="Prion F."/>
            <person name="Qin B."/>
            <person name="Qu C."/>
            <person name="Retzel E.F."/>
            <person name="Riddle C."/>
            <person name="Sallet E."/>
            <person name="Samain S."/>
            <person name="Samson N."/>
            <person name="Sanders I."/>
            <person name="Saurat O."/>
            <person name="Scarpelli C."/>
            <person name="Schiex T."/>
            <person name="Segurens B."/>
            <person name="Severin A.J."/>
            <person name="Sherrier D.J."/>
            <person name="Shi R."/>
            <person name="Sims S."/>
            <person name="Singer S.R."/>
            <person name="Sinharoy S."/>
            <person name="Sterck L."/>
            <person name="Viollet A."/>
            <person name="Wang B.B."/>
            <person name="Wang K."/>
            <person name="Wang M."/>
            <person name="Wang X."/>
            <person name="Warfsmann J."/>
            <person name="Weissenbach J."/>
            <person name="White D.D."/>
            <person name="White J.D."/>
            <person name="Wiley G.B."/>
            <person name="Wincker P."/>
            <person name="Xing Y."/>
            <person name="Yang L."/>
            <person name="Yao Z."/>
            <person name="Ying F."/>
            <person name="Zhai J."/>
            <person name="Zhou L."/>
            <person name="Zuber A."/>
            <person name="Denarie J."/>
            <person name="Dixon R.A."/>
            <person name="May G.D."/>
            <person name="Schwartz D.C."/>
            <person name="Rogers J."/>
            <person name="Quetier F."/>
            <person name="Town C.D."/>
            <person name="Roe B.A."/>
        </authorList>
    </citation>
    <scope>NUCLEOTIDE SEQUENCE [LARGE SCALE GENOMIC DNA]</scope>
    <source>
        <strain evidence="7">A17</strain>
        <strain evidence="8 9">cv. Jemalong A17</strain>
    </source>
</reference>
<dbReference type="PROSITE" id="PS51032">
    <property type="entry name" value="AP2_ERF"/>
    <property type="match status" value="1"/>
</dbReference>
<dbReference type="PANTHER" id="PTHR31194:SF189">
    <property type="entry name" value="AP2_ERF DOMAIN-CONTAINING PROTEIN"/>
    <property type="match status" value="1"/>
</dbReference>
<keyword evidence="9" id="KW-1185">Reference proteome</keyword>
<keyword evidence="5" id="KW-0539">Nucleus</keyword>
<name>G7K4J8_MEDTR</name>
<evidence type="ECO:0000256" key="3">
    <source>
        <dbReference type="ARBA" id="ARBA00023125"/>
    </source>
</evidence>
<evidence type="ECO:0000259" key="6">
    <source>
        <dbReference type="PROSITE" id="PS51032"/>
    </source>
</evidence>
<gene>
    <name evidence="7" type="ordered locus">MTR_5g095100</name>
</gene>
<dbReference type="InterPro" id="IPR016177">
    <property type="entry name" value="DNA-bd_dom_sf"/>
</dbReference>